<name>A0A5C6YYF1_9FLAO</name>
<dbReference type="InterPro" id="IPR025665">
    <property type="entry name" value="Beta-barrel_OMP_2"/>
</dbReference>
<proteinExistence type="predicted"/>
<dbReference type="Proteomes" id="UP000321497">
    <property type="component" value="Unassembled WGS sequence"/>
</dbReference>
<protein>
    <submittedName>
        <fullName evidence="2">PorT family protein</fullName>
    </submittedName>
</protein>
<evidence type="ECO:0000313" key="3">
    <source>
        <dbReference type="Proteomes" id="UP000321497"/>
    </source>
</evidence>
<sequence>MIFLQTNTFSQTNEFSPEKGKNDTETAKTYLSPLLNMVNTDLNYGKSNNTLTDSKKSEQGLQIGATFQAGITPNFSLVSELYFITKGGKLKENISAGIPKSSLRLYTIESPLLARFNIGRFYLNAGPSIAYNVSGTYKTEGISKNLSFNNSTEDFKRWDAGIQAGAGYRFKIKQKPVALDIRYAYGLTNISNTNEMYNRYLNIGLYFTTQWKKNPLGKKRSS</sequence>
<keyword evidence="3" id="KW-1185">Reference proteome</keyword>
<dbReference type="OrthoDB" id="893738at2"/>
<accession>A0A5C6YYF1</accession>
<gene>
    <name evidence="2" type="ORF">ESU54_13860</name>
</gene>
<organism evidence="2 3">
    <name type="scientific">Aequorivita antarctica</name>
    <dbReference type="NCBI Taxonomy" id="153266"/>
    <lineage>
        <taxon>Bacteria</taxon>
        <taxon>Pseudomonadati</taxon>
        <taxon>Bacteroidota</taxon>
        <taxon>Flavobacteriia</taxon>
        <taxon>Flavobacteriales</taxon>
        <taxon>Flavobacteriaceae</taxon>
        <taxon>Aequorivita</taxon>
    </lineage>
</organism>
<dbReference type="Pfam" id="PF13568">
    <property type="entry name" value="OMP_b-brl_2"/>
    <property type="match status" value="1"/>
</dbReference>
<dbReference type="AlphaFoldDB" id="A0A5C6YYF1"/>
<evidence type="ECO:0000259" key="1">
    <source>
        <dbReference type="Pfam" id="PF13568"/>
    </source>
</evidence>
<comment type="caution">
    <text evidence="2">The sequence shown here is derived from an EMBL/GenBank/DDBJ whole genome shotgun (WGS) entry which is preliminary data.</text>
</comment>
<dbReference type="EMBL" id="VORT01000010">
    <property type="protein sequence ID" value="TXD72203.1"/>
    <property type="molecule type" value="Genomic_DNA"/>
</dbReference>
<reference evidence="2 3" key="1">
    <citation type="submission" date="2019-08" db="EMBL/GenBank/DDBJ databases">
        <title>Genome of Aequorivita antarctica SW49 (type strain).</title>
        <authorList>
            <person name="Bowman J.P."/>
        </authorList>
    </citation>
    <scope>NUCLEOTIDE SEQUENCE [LARGE SCALE GENOMIC DNA]</scope>
    <source>
        <strain evidence="2 3">SW49</strain>
    </source>
</reference>
<feature type="domain" description="Outer membrane protein beta-barrel" evidence="1">
    <location>
        <begin position="42"/>
        <end position="191"/>
    </location>
</feature>
<evidence type="ECO:0000313" key="2">
    <source>
        <dbReference type="EMBL" id="TXD72203.1"/>
    </source>
</evidence>